<proteinExistence type="predicted"/>
<name>X0U9S8_9ZZZZ</name>
<sequence length="161" mass="18285">DFRLTLHTVECFHKNNRVASHQRSLEKGRHTTNPAHMPKAHREYAKWTPERLVRWASETGSATAAVVETIMANRPHPQQGFRACLGIMRLGKTYGNERLEAACWRAMALDACGYRHIQSILKHDLDQRSLPEETPSGPRIEHDNVRGPSYYAQAADTIGEE</sequence>
<dbReference type="AlphaFoldDB" id="X0U9S8"/>
<protein>
    <recommendedName>
        <fullName evidence="3">IS21 family transposase</fullName>
    </recommendedName>
</protein>
<dbReference type="PANTHER" id="PTHR35004:SF8">
    <property type="entry name" value="TRANSPOSASE RV3428C-RELATED"/>
    <property type="match status" value="1"/>
</dbReference>
<gene>
    <name evidence="2" type="ORF">S01H1_24627</name>
</gene>
<feature type="region of interest" description="Disordered" evidence="1">
    <location>
        <begin position="126"/>
        <end position="161"/>
    </location>
</feature>
<organism evidence="2">
    <name type="scientific">marine sediment metagenome</name>
    <dbReference type="NCBI Taxonomy" id="412755"/>
    <lineage>
        <taxon>unclassified sequences</taxon>
        <taxon>metagenomes</taxon>
        <taxon>ecological metagenomes</taxon>
    </lineage>
</organism>
<feature type="non-terminal residue" evidence="2">
    <location>
        <position position="1"/>
    </location>
</feature>
<dbReference type="PANTHER" id="PTHR35004">
    <property type="entry name" value="TRANSPOSASE RV3428C-RELATED"/>
    <property type="match status" value="1"/>
</dbReference>
<reference evidence="2" key="1">
    <citation type="journal article" date="2014" name="Front. Microbiol.">
        <title>High frequency of phylogenetically diverse reductive dehalogenase-homologous genes in deep subseafloor sedimentary metagenomes.</title>
        <authorList>
            <person name="Kawai M."/>
            <person name="Futagami T."/>
            <person name="Toyoda A."/>
            <person name="Takaki Y."/>
            <person name="Nishi S."/>
            <person name="Hori S."/>
            <person name="Arai W."/>
            <person name="Tsubouchi T."/>
            <person name="Morono Y."/>
            <person name="Uchiyama I."/>
            <person name="Ito T."/>
            <person name="Fujiyama A."/>
            <person name="Inagaki F."/>
            <person name="Takami H."/>
        </authorList>
    </citation>
    <scope>NUCLEOTIDE SEQUENCE</scope>
    <source>
        <strain evidence="2">Expedition CK06-06</strain>
    </source>
</reference>
<evidence type="ECO:0000313" key="2">
    <source>
        <dbReference type="EMBL" id="GAF97102.1"/>
    </source>
</evidence>
<dbReference type="EMBL" id="BARS01014814">
    <property type="protein sequence ID" value="GAF97102.1"/>
    <property type="molecule type" value="Genomic_DNA"/>
</dbReference>
<evidence type="ECO:0008006" key="3">
    <source>
        <dbReference type="Google" id="ProtNLM"/>
    </source>
</evidence>
<evidence type="ECO:0000256" key="1">
    <source>
        <dbReference type="SAM" id="MobiDB-lite"/>
    </source>
</evidence>
<comment type="caution">
    <text evidence="2">The sequence shown here is derived from an EMBL/GenBank/DDBJ whole genome shotgun (WGS) entry which is preliminary data.</text>
</comment>
<accession>X0U9S8</accession>